<evidence type="ECO:0000313" key="5">
    <source>
        <dbReference type="Proteomes" id="UP000036367"/>
    </source>
</evidence>
<evidence type="ECO:0000259" key="2">
    <source>
        <dbReference type="Pfam" id="PF02541"/>
    </source>
</evidence>
<dbReference type="InterPro" id="IPR030673">
    <property type="entry name" value="PyroPPase_GppA_Ppx"/>
</dbReference>
<dbReference type="InterPro" id="IPR048950">
    <property type="entry name" value="Ppx_GppA_C"/>
</dbReference>
<keyword evidence="5" id="KW-1185">Reference proteome</keyword>
<dbReference type="CDD" id="cd00077">
    <property type="entry name" value="HDc"/>
    <property type="match status" value="1"/>
</dbReference>
<reference evidence="4" key="1">
    <citation type="submission" date="2015-05" db="EMBL/GenBank/DDBJ databases">
        <title>Permanent draft genome of Rhodopirellula islandicus K833.</title>
        <authorList>
            <person name="Kizina J."/>
            <person name="Richter M."/>
            <person name="Glockner F.O."/>
            <person name="Harder J."/>
        </authorList>
    </citation>
    <scope>NUCLEOTIDE SEQUENCE [LARGE SCALE GENOMIC DNA]</scope>
    <source>
        <strain evidence="4">K833</strain>
    </source>
</reference>
<dbReference type="PIRSF" id="PIRSF001267">
    <property type="entry name" value="Pyrophosphatase_GppA_Ppx"/>
    <property type="match status" value="1"/>
</dbReference>
<dbReference type="CDD" id="cd24006">
    <property type="entry name" value="ASKHA_NBD_PPX_GppA"/>
    <property type="match status" value="1"/>
</dbReference>
<keyword evidence="1 4" id="KW-0378">Hydrolase</keyword>
<evidence type="ECO:0000313" key="4">
    <source>
        <dbReference type="EMBL" id="KLU06746.1"/>
    </source>
</evidence>
<protein>
    <submittedName>
        <fullName evidence="4">Exopolyphosphatase</fullName>
        <ecNumber evidence="4">3.6.1.11</ecNumber>
    </submittedName>
</protein>
<dbReference type="AlphaFoldDB" id="A0A0J1BJL1"/>
<dbReference type="PANTHER" id="PTHR30005">
    <property type="entry name" value="EXOPOLYPHOSPHATASE"/>
    <property type="match status" value="1"/>
</dbReference>
<proteinExistence type="predicted"/>
<comment type="caution">
    <text evidence="4">The sequence shown here is derived from an EMBL/GenBank/DDBJ whole genome shotgun (WGS) entry which is preliminary data.</text>
</comment>
<dbReference type="PANTHER" id="PTHR30005:SF0">
    <property type="entry name" value="RETROGRADE REGULATION PROTEIN 2"/>
    <property type="match status" value="1"/>
</dbReference>
<evidence type="ECO:0000256" key="1">
    <source>
        <dbReference type="ARBA" id="ARBA00022801"/>
    </source>
</evidence>
<organism evidence="4 5">
    <name type="scientific">Rhodopirellula islandica</name>
    <dbReference type="NCBI Taxonomy" id="595434"/>
    <lineage>
        <taxon>Bacteria</taxon>
        <taxon>Pseudomonadati</taxon>
        <taxon>Planctomycetota</taxon>
        <taxon>Planctomycetia</taxon>
        <taxon>Pirellulales</taxon>
        <taxon>Pirellulaceae</taxon>
        <taxon>Rhodopirellula</taxon>
    </lineage>
</organism>
<dbReference type="Gene3D" id="3.30.420.40">
    <property type="match status" value="1"/>
</dbReference>
<dbReference type="PATRIC" id="fig|595434.4.peg.1181"/>
<dbReference type="Pfam" id="PF02541">
    <property type="entry name" value="Ppx-GppA"/>
    <property type="match status" value="1"/>
</dbReference>
<feature type="domain" description="Ppx/GppA phosphatase C-terminal" evidence="3">
    <location>
        <begin position="363"/>
        <end position="508"/>
    </location>
</feature>
<dbReference type="SUPFAM" id="SSF53067">
    <property type="entry name" value="Actin-like ATPase domain"/>
    <property type="match status" value="2"/>
</dbReference>
<dbReference type="EC" id="3.6.1.11" evidence="4"/>
<gene>
    <name evidence="4" type="ORF">RISK_001230</name>
</gene>
<dbReference type="EMBL" id="LECT01000012">
    <property type="protein sequence ID" value="KLU06746.1"/>
    <property type="molecule type" value="Genomic_DNA"/>
</dbReference>
<evidence type="ECO:0000259" key="3">
    <source>
        <dbReference type="Pfam" id="PF21447"/>
    </source>
</evidence>
<name>A0A0J1BJL1_RHOIS</name>
<dbReference type="GO" id="GO:0004309">
    <property type="term" value="F:exopolyphosphatase activity"/>
    <property type="evidence" value="ECO:0007669"/>
    <property type="project" value="UniProtKB-EC"/>
</dbReference>
<dbReference type="InterPro" id="IPR003607">
    <property type="entry name" value="HD/PDEase_dom"/>
</dbReference>
<dbReference type="FunFam" id="3.30.420.40:FF:000642">
    <property type="entry name" value="Exopolyphosphatase"/>
    <property type="match status" value="1"/>
</dbReference>
<dbReference type="InterPro" id="IPR043129">
    <property type="entry name" value="ATPase_NBD"/>
</dbReference>
<dbReference type="InterPro" id="IPR050273">
    <property type="entry name" value="GppA/Ppx_hydrolase"/>
</dbReference>
<dbReference type="SUPFAM" id="SSF109604">
    <property type="entry name" value="HD-domain/PDEase-like"/>
    <property type="match status" value="1"/>
</dbReference>
<dbReference type="FunFam" id="1.10.3210.10:FF:000025">
    <property type="entry name" value="Exopolyphosphatase"/>
    <property type="match status" value="1"/>
</dbReference>
<feature type="domain" description="Ppx/GppA phosphatase N-terminal" evidence="2">
    <location>
        <begin position="65"/>
        <end position="348"/>
    </location>
</feature>
<dbReference type="Gene3D" id="3.30.420.150">
    <property type="entry name" value="Exopolyphosphatase. Domain 2"/>
    <property type="match status" value="1"/>
</dbReference>
<accession>A0A0J1BJL1</accession>
<dbReference type="Gene3D" id="1.10.3210.10">
    <property type="entry name" value="Hypothetical protein af1432"/>
    <property type="match status" value="1"/>
</dbReference>
<dbReference type="Pfam" id="PF21447">
    <property type="entry name" value="Ppx-GppA_III"/>
    <property type="match status" value="1"/>
</dbReference>
<dbReference type="STRING" id="595434.RISK_001230"/>
<dbReference type="InterPro" id="IPR003695">
    <property type="entry name" value="Ppx_GppA_N"/>
</dbReference>
<sequence length="551" mass="61349">MKNMDNPLTPRSTATAPHISAANPHLNTATSHIATSLDNSPRTVAAIDIGATSIRMAIAEILPDGSVRTLESLLQPVDLGRDAFETRRLSRKGIERAAAVLRRFRRVLREYGIDSTNDIRVVATSAVREASNRVAFIDRVYVATGLDVEPIDEAEVNRITYMGITPQLMALAETAESKSLVVEVGGGSTELLVIRGGNVLHSESFRLGSLRLLQTLDASGARGVRWRELLETHIRRILVRISEQVRTDIQLNLVALGGDIRFAAHCLIEDWDETSLARIPVDKLEELTQQILEMGEDAVVKKYGATFVEAETLAPALLAYTMLARHFELKHILVSDINLRDGLLADIVQGGNWTSEFRQQIVRSAVSLGRKYQIDETHSRAVAELARRLFEELTKEHQLDARYEVLLYVSALLHEVGLYISLHSNHKHAYYIIRNSDLFGLSQQELRLVALVARYHRRASPQSNHEGYGSLDRHDRVAVAKMAAILRLAIALDDTRSGRIREINLSQEGKRLVISAPGVDDVSLEQIAMRSQSGLFQDIFGKPVLLRPEVK</sequence>
<dbReference type="Proteomes" id="UP000036367">
    <property type="component" value="Unassembled WGS sequence"/>
</dbReference>